<keyword evidence="1" id="KW-0472">Membrane</keyword>
<dbReference type="InterPro" id="IPR019428">
    <property type="entry name" value="7TM_GPCR_serpentine_rcpt_Str"/>
</dbReference>
<evidence type="ECO:0000313" key="3">
    <source>
        <dbReference type="Proteomes" id="UP000614601"/>
    </source>
</evidence>
<keyword evidence="1" id="KW-0812">Transmembrane</keyword>
<reference evidence="2" key="1">
    <citation type="submission" date="2020-09" db="EMBL/GenBank/DDBJ databases">
        <authorList>
            <person name="Kikuchi T."/>
        </authorList>
    </citation>
    <scope>NUCLEOTIDE SEQUENCE</scope>
    <source>
        <strain evidence="2">SH1</strain>
    </source>
</reference>
<evidence type="ECO:0000256" key="1">
    <source>
        <dbReference type="SAM" id="Phobius"/>
    </source>
</evidence>
<keyword evidence="3" id="KW-1185">Reference proteome</keyword>
<feature type="transmembrane region" description="Helical" evidence="1">
    <location>
        <begin position="88"/>
        <end position="112"/>
    </location>
</feature>
<sequence>MLDYGESAGFKHLVFGNVSGCNIDDPHLPTFSLFDRGKKSLQTRELISKCGLLFNALCLIYFGIVTWKNMRKQLEFLSTNTKRLIVNFNLVLTLQALLPLLFTILPSVVYLAHNQPTSWKKVSATVAFVGSISSPTLDALIVLFVMPSFRRRVVSYFPIKTTSNVTTVVHLDSFRTTF</sequence>
<feature type="transmembrane region" description="Helical" evidence="1">
    <location>
        <begin position="46"/>
        <end position="67"/>
    </location>
</feature>
<name>A0A811K279_9BILA</name>
<protein>
    <recommendedName>
        <fullName evidence="4">G_PROTEIN_RECEP_F1_2 domain-containing protein</fullName>
    </recommendedName>
</protein>
<dbReference type="OrthoDB" id="10635003at2759"/>
<feature type="transmembrane region" description="Helical" evidence="1">
    <location>
        <begin position="124"/>
        <end position="146"/>
    </location>
</feature>
<keyword evidence="1" id="KW-1133">Transmembrane helix</keyword>
<evidence type="ECO:0000313" key="2">
    <source>
        <dbReference type="EMBL" id="CAD5209440.1"/>
    </source>
</evidence>
<dbReference type="Proteomes" id="UP000614601">
    <property type="component" value="Unassembled WGS sequence"/>
</dbReference>
<dbReference type="EMBL" id="CAJFDH010000002">
    <property type="protein sequence ID" value="CAD5209440.1"/>
    <property type="molecule type" value="Genomic_DNA"/>
</dbReference>
<comment type="caution">
    <text evidence="2">The sequence shown here is derived from an EMBL/GenBank/DDBJ whole genome shotgun (WGS) entry which is preliminary data.</text>
</comment>
<accession>A0A811K279</accession>
<evidence type="ECO:0008006" key="4">
    <source>
        <dbReference type="Google" id="ProtNLM"/>
    </source>
</evidence>
<gene>
    <name evidence="2" type="ORF">BOKJ2_LOCUS2681</name>
</gene>
<organism evidence="2 3">
    <name type="scientific">Bursaphelenchus okinawaensis</name>
    <dbReference type="NCBI Taxonomy" id="465554"/>
    <lineage>
        <taxon>Eukaryota</taxon>
        <taxon>Metazoa</taxon>
        <taxon>Ecdysozoa</taxon>
        <taxon>Nematoda</taxon>
        <taxon>Chromadorea</taxon>
        <taxon>Rhabditida</taxon>
        <taxon>Tylenchina</taxon>
        <taxon>Tylenchomorpha</taxon>
        <taxon>Aphelenchoidea</taxon>
        <taxon>Aphelenchoididae</taxon>
        <taxon>Bursaphelenchus</taxon>
    </lineage>
</organism>
<dbReference type="EMBL" id="CAJFCW020000002">
    <property type="protein sequence ID" value="CAG9089319.1"/>
    <property type="molecule type" value="Genomic_DNA"/>
</dbReference>
<dbReference type="AlphaFoldDB" id="A0A811K279"/>
<proteinExistence type="predicted"/>
<dbReference type="Proteomes" id="UP000783686">
    <property type="component" value="Unassembled WGS sequence"/>
</dbReference>
<dbReference type="Pfam" id="PF10326">
    <property type="entry name" value="7TM_GPCR_Str"/>
    <property type="match status" value="1"/>
</dbReference>